<evidence type="ECO:0000313" key="1">
    <source>
        <dbReference type="EMBL" id="KAK0157125.1"/>
    </source>
</evidence>
<reference evidence="1" key="2">
    <citation type="submission" date="2023-03" db="EMBL/GenBank/DDBJ databases">
        <authorList>
            <person name="Inwood S.N."/>
            <person name="Skelly J.G."/>
            <person name="Guhlin J."/>
            <person name="Harrop T.W.R."/>
            <person name="Goldson S.G."/>
            <person name="Dearden P.K."/>
        </authorList>
    </citation>
    <scope>NUCLEOTIDE SEQUENCE</scope>
    <source>
        <strain evidence="1">Lincoln</strain>
        <tissue evidence="1">Whole body</tissue>
    </source>
</reference>
<reference evidence="1" key="1">
    <citation type="journal article" date="2023" name="bioRxiv">
        <title>Scaffold-level genome assemblies of two parasitoid biocontrol wasps reveal the parthenogenesis mechanism and an associated novel virus.</title>
        <authorList>
            <person name="Inwood S."/>
            <person name="Skelly J."/>
            <person name="Guhlin J."/>
            <person name="Harrop T."/>
            <person name="Goldson S."/>
            <person name="Dearden P."/>
        </authorList>
    </citation>
    <scope>NUCLEOTIDE SEQUENCE</scope>
    <source>
        <strain evidence="1">Lincoln</strain>
        <tissue evidence="1">Whole body</tissue>
    </source>
</reference>
<feature type="non-terminal residue" evidence="1">
    <location>
        <position position="1"/>
    </location>
</feature>
<dbReference type="AlphaFoldDB" id="A0AA39EX63"/>
<dbReference type="Proteomes" id="UP001168972">
    <property type="component" value="Unassembled WGS sequence"/>
</dbReference>
<gene>
    <name evidence="1" type="ORF">PV327_011374</name>
</gene>
<accession>A0AA39EX63</accession>
<comment type="caution">
    <text evidence="1">The sequence shown here is derived from an EMBL/GenBank/DDBJ whole genome shotgun (WGS) entry which is preliminary data.</text>
</comment>
<organism evidence="1 2">
    <name type="scientific">Microctonus hyperodae</name>
    <name type="common">Parasitoid wasp</name>
    <dbReference type="NCBI Taxonomy" id="165561"/>
    <lineage>
        <taxon>Eukaryota</taxon>
        <taxon>Metazoa</taxon>
        <taxon>Ecdysozoa</taxon>
        <taxon>Arthropoda</taxon>
        <taxon>Hexapoda</taxon>
        <taxon>Insecta</taxon>
        <taxon>Pterygota</taxon>
        <taxon>Neoptera</taxon>
        <taxon>Endopterygota</taxon>
        <taxon>Hymenoptera</taxon>
        <taxon>Apocrita</taxon>
        <taxon>Ichneumonoidea</taxon>
        <taxon>Braconidae</taxon>
        <taxon>Euphorinae</taxon>
        <taxon>Microctonus</taxon>
    </lineage>
</organism>
<proteinExistence type="predicted"/>
<evidence type="ECO:0000313" key="2">
    <source>
        <dbReference type="Proteomes" id="UP001168972"/>
    </source>
</evidence>
<keyword evidence="2" id="KW-1185">Reference proteome</keyword>
<sequence>MENNKCSIGTFMNEECAEGQLTDCNDFSDEDRITLNARSGTVVNFICHVHDKRFRRDYILNEKVCADPYNIHVTKARKSLRTVTFEWYNRVKAIVPSIAPGSKLCISCSKRIRCVLKDHGEITTGTFEQTVSTDECDDEPAENISGDSSLNTYASIITSDQEETPFTQSLQLMHEKMSSDLSEKLQISNVSASTSEIYSSTNLDRSKSYAQRKYYDMKSALQLCFEHVMDDTFDTVESENLNIDGNPELTGREMIVQLKNKFNNTNKLSEKLQILSVLPSSWSTEK</sequence>
<protein>
    <submittedName>
        <fullName evidence="1">Uncharacterized protein</fullName>
    </submittedName>
</protein>
<name>A0AA39EX63_MICHY</name>
<dbReference type="EMBL" id="JAQQBR010002303">
    <property type="protein sequence ID" value="KAK0157125.1"/>
    <property type="molecule type" value="Genomic_DNA"/>
</dbReference>